<proteinExistence type="predicted"/>
<dbReference type="AlphaFoldDB" id="A0A368GI26"/>
<dbReference type="STRING" id="29170.A0A368GI26"/>
<name>A0A368GI26_ANCCA</name>
<feature type="compositionally biased region" description="Basic and acidic residues" evidence="1">
    <location>
        <begin position="149"/>
        <end position="172"/>
    </location>
</feature>
<dbReference type="Proteomes" id="UP000252519">
    <property type="component" value="Unassembled WGS sequence"/>
</dbReference>
<feature type="compositionally biased region" description="Basic and acidic residues" evidence="1">
    <location>
        <begin position="110"/>
        <end position="133"/>
    </location>
</feature>
<keyword evidence="3" id="KW-1185">Reference proteome</keyword>
<gene>
    <name evidence="2" type="ORF">ANCCAN_11499</name>
</gene>
<feature type="region of interest" description="Disordered" evidence="1">
    <location>
        <begin position="26"/>
        <end position="190"/>
    </location>
</feature>
<feature type="compositionally biased region" description="Basic and acidic residues" evidence="1">
    <location>
        <begin position="68"/>
        <end position="90"/>
    </location>
</feature>
<evidence type="ECO:0000256" key="1">
    <source>
        <dbReference type="SAM" id="MobiDB-lite"/>
    </source>
</evidence>
<dbReference type="OrthoDB" id="5875561at2759"/>
<sequence>MFVERRVFVQQTPSEQILEAVLAPSVTTIEPQKRPAPESARPVEIYDYLRIKERPPPPVEELPRRRREQVDPRHPPAPPRFDHFDPRDPRLQQQPPFDPRDPRAQFLQFDPRDPRHQDPRRQGRPVPVDKDGRPIQPKRIPLDQYGRLFRPEDLARIPHDSFGRPLDLDQRLPPDQLSRVPIPPDDLRQI</sequence>
<protein>
    <submittedName>
        <fullName evidence="2">Uncharacterized protein</fullName>
    </submittedName>
</protein>
<accession>A0A368GI26</accession>
<organism evidence="2 3">
    <name type="scientific">Ancylostoma caninum</name>
    <name type="common">Dog hookworm</name>
    <dbReference type="NCBI Taxonomy" id="29170"/>
    <lineage>
        <taxon>Eukaryota</taxon>
        <taxon>Metazoa</taxon>
        <taxon>Ecdysozoa</taxon>
        <taxon>Nematoda</taxon>
        <taxon>Chromadorea</taxon>
        <taxon>Rhabditida</taxon>
        <taxon>Rhabditina</taxon>
        <taxon>Rhabditomorpha</taxon>
        <taxon>Strongyloidea</taxon>
        <taxon>Ancylostomatidae</taxon>
        <taxon>Ancylostomatinae</taxon>
        <taxon>Ancylostoma</taxon>
    </lineage>
</organism>
<evidence type="ECO:0000313" key="2">
    <source>
        <dbReference type="EMBL" id="RCN42527.1"/>
    </source>
</evidence>
<dbReference type="EMBL" id="JOJR01000190">
    <property type="protein sequence ID" value="RCN42527.1"/>
    <property type="molecule type" value="Genomic_DNA"/>
</dbReference>
<comment type="caution">
    <text evidence="2">The sequence shown here is derived from an EMBL/GenBank/DDBJ whole genome shotgun (WGS) entry which is preliminary data.</text>
</comment>
<reference evidence="2 3" key="1">
    <citation type="submission" date="2014-10" db="EMBL/GenBank/DDBJ databases">
        <title>Draft genome of the hookworm Ancylostoma caninum.</title>
        <authorList>
            <person name="Mitreva M."/>
        </authorList>
    </citation>
    <scope>NUCLEOTIDE SEQUENCE [LARGE SCALE GENOMIC DNA]</scope>
    <source>
        <strain evidence="2 3">Baltimore</strain>
    </source>
</reference>
<evidence type="ECO:0000313" key="3">
    <source>
        <dbReference type="Proteomes" id="UP000252519"/>
    </source>
</evidence>